<evidence type="ECO:0000256" key="1">
    <source>
        <dbReference type="SAM" id="Phobius"/>
    </source>
</evidence>
<dbReference type="Proteomes" id="UP000007800">
    <property type="component" value="Unassembled WGS sequence"/>
</dbReference>
<sequence length="266" mass="28486">MLGFGITSYVMALATAILERSIEKYYWVGAEWKMMAIIWLSASLPGAVCYVYHWVKNKRVEFFWSGDSAGRDDGITVKTKVLSLLGGILLGLSLTLMKKAFVFTSPAEKGSGSSDEIVTSAVAATDYNPYDAFSTFIHRENAIFTPQSSVADTDHILGFAFAVLAMFSMSGTTLLIRYSAIGNVSTWSGFASRQCVLSVMALVAGFALAKSDDNQDLPATVLPNEVIGLAVIAGLSQALAIFALNAALLYPSTSLVNMVCSHACLN</sequence>
<feature type="transmembrane region" description="Helical" evidence="1">
    <location>
        <begin position="156"/>
        <end position="178"/>
    </location>
</feature>
<organism evidence="3">
    <name type="scientific">Perkinsus marinus (strain ATCC 50983 / TXsc)</name>
    <dbReference type="NCBI Taxonomy" id="423536"/>
    <lineage>
        <taxon>Eukaryota</taxon>
        <taxon>Sar</taxon>
        <taxon>Alveolata</taxon>
        <taxon>Perkinsozoa</taxon>
        <taxon>Perkinsea</taxon>
        <taxon>Perkinsida</taxon>
        <taxon>Perkinsidae</taxon>
        <taxon>Perkinsus</taxon>
    </lineage>
</organism>
<feature type="transmembrane region" description="Helical" evidence="1">
    <location>
        <begin position="229"/>
        <end position="250"/>
    </location>
</feature>
<dbReference type="GeneID" id="9053881"/>
<dbReference type="OMA" id="VHRETVI"/>
<dbReference type="OrthoDB" id="426407at2759"/>
<name>C5K4Q6_PERM5</name>
<keyword evidence="1" id="KW-0472">Membrane</keyword>
<feature type="transmembrane region" description="Helical" evidence="1">
    <location>
        <begin position="190"/>
        <end position="209"/>
    </location>
</feature>
<keyword evidence="1" id="KW-0812">Transmembrane</keyword>
<dbReference type="AlphaFoldDB" id="C5K4Q6"/>
<dbReference type="EMBL" id="GG670562">
    <property type="protein sequence ID" value="EER20328.1"/>
    <property type="molecule type" value="Genomic_DNA"/>
</dbReference>
<feature type="transmembrane region" description="Helical" evidence="1">
    <location>
        <begin position="81"/>
        <end position="101"/>
    </location>
</feature>
<accession>C5K4Q6</accession>
<proteinExistence type="predicted"/>
<gene>
    <name evidence="2" type="ORF">Pmar_PMAR010063</name>
</gene>
<dbReference type="InParanoid" id="C5K4Q6"/>
<evidence type="ECO:0000313" key="3">
    <source>
        <dbReference type="Proteomes" id="UP000007800"/>
    </source>
</evidence>
<evidence type="ECO:0000313" key="2">
    <source>
        <dbReference type="EMBL" id="EER20328.1"/>
    </source>
</evidence>
<feature type="transmembrane region" description="Helical" evidence="1">
    <location>
        <begin position="34"/>
        <end position="55"/>
    </location>
</feature>
<dbReference type="RefSeq" id="XP_002788532.1">
    <property type="nucleotide sequence ID" value="XM_002788486.1"/>
</dbReference>
<keyword evidence="1" id="KW-1133">Transmembrane helix</keyword>
<protein>
    <submittedName>
        <fullName evidence="2">Uncharacterized protein</fullName>
    </submittedName>
</protein>
<keyword evidence="3" id="KW-1185">Reference proteome</keyword>
<reference evidence="2 3" key="1">
    <citation type="submission" date="2008-07" db="EMBL/GenBank/DDBJ databases">
        <authorList>
            <person name="El-Sayed N."/>
            <person name="Caler E."/>
            <person name="Inman J."/>
            <person name="Amedeo P."/>
            <person name="Hass B."/>
            <person name="Wortman J."/>
        </authorList>
    </citation>
    <scope>NUCLEOTIDE SEQUENCE [LARGE SCALE GENOMIC DNA]</scope>
    <source>
        <strain evidence="3">ATCC 50983 / TXsc</strain>
    </source>
</reference>